<accession>A0A8H2VB20</accession>
<dbReference type="PANTHER" id="PTHR15615">
    <property type="match status" value="1"/>
</dbReference>
<protein>
    <submittedName>
        <fullName evidence="1">Similar to Saccharomyces cerevisiae YGL215W CLG1 Cyclin-like protein that interacts with Pho85p</fullName>
    </submittedName>
</protein>
<keyword evidence="2" id="KW-1185">Reference proteome</keyword>
<sequence length="537" mass="61012">MTSINNNFQNYINIPQIIHPQLSNNLNLFNQYTNNTTTTTTTMKSNNNASNLPPLIHPQFINQNIPLVQQQTNYNILPLAPPPGLMIQPQQFKIDNNNTTNNEIVNGGVSENLDYEVELMAEFVTKTAYFIFGSDTRLILDSSSSFLLNNTENNNSLAISSPNNYNLFLKGIISVLNATRLPSVTIFMSMDYLLKYLRKLPDGIESIGGKFINVIYQNTIVSLILANKFNDDKTFTNKSWSQATGMDIDLINSYEKNWLNIFNWKLYDDKFILYSDFVYSFQQFSQEKTLLKQQQQAYNNNNTSSINELNAFGNLKSPLNVPSPYFSPTGVTTPSTPFGFQTPKLSSISSSTIAAATAAAIAAATATTATSSSGVSTTSSYGNQIFSSPYHYMNDAYNNNNNTNTMNSHFSNYDYHPNNLNHLNIPTIKSSPMMNKYSNINNNNNNNFTNTYDDQFNYDYYNFYDSKQDIKIAQQPLQQLQLQQQQLLLSQQHQIQQSQSQSQHLKPIQPDTTYWTSNDQILRNKSNNFYNNFSTIY</sequence>
<dbReference type="InterPro" id="IPR013922">
    <property type="entry name" value="Cyclin_PHO80-like"/>
</dbReference>
<name>A0A8H2VB20_9SACH</name>
<dbReference type="Proteomes" id="UP000644660">
    <property type="component" value="Unassembled WGS sequence"/>
</dbReference>
<dbReference type="GO" id="GO:0016538">
    <property type="term" value="F:cyclin-dependent protein serine/threonine kinase regulator activity"/>
    <property type="evidence" value="ECO:0007669"/>
    <property type="project" value="TreeGrafter"/>
</dbReference>
<proteinExistence type="predicted"/>
<organism evidence="1 2">
    <name type="scientific">Maudiozyma barnettii</name>
    <dbReference type="NCBI Taxonomy" id="61262"/>
    <lineage>
        <taxon>Eukaryota</taxon>
        <taxon>Fungi</taxon>
        <taxon>Dikarya</taxon>
        <taxon>Ascomycota</taxon>
        <taxon>Saccharomycotina</taxon>
        <taxon>Saccharomycetes</taxon>
        <taxon>Saccharomycetales</taxon>
        <taxon>Saccharomycetaceae</taxon>
        <taxon>Maudiozyma</taxon>
    </lineage>
</organism>
<dbReference type="Gene3D" id="1.10.472.10">
    <property type="entry name" value="Cyclin-like"/>
    <property type="match status" value="1"/>
</dbReference>
<reference evidence="1 2" key="1">
    <citation type="submission" date="2020-05" db="EMBL/GenBank/DDBJ databases">
        <authorList>
            <person name="Casaregola S."/>
            <person name="Devillers H."/>
            <person name="Grondin C."/>
        </authorList>
    </citation>
    <scope>NUCLEOTIDE SEQUENCE [LARGE SCALE GENOMIC DNA]</scope>
    <source>
        <strain evidence="1 2">CLIB 1767</strain>
    </source>
</reference>
<comment type="caution">
    <text evidence="1">The sequence shown here is derived from an EMBL/GenBank/DDBJ whole genome shotgun (WGS) entry which is preliminary data.</text>
</comment>
<evidence type="ECO:0000313" key="2">
    <source>
        <dbReference type="Proteomes" id="UP000644660"/>
    </source>
</evidence>
<gene>
    <name evidence="1" type="ORF">KABA2_01S03278</name>
</gene>
<dbReference type="RefSeq" id="XP_041404022.1">
    <property type="nucleotide sequence ID" value="XM_041548088.1"/>
</dbReference>
<evidence type="ECO:0000313" key="1">
    <source>
        <dbReference type="EMBL" id="CAB4251983.1"/>
    </source>
</evidence>
<dbReference type="CDD" id="cd20557">
    <property type="entry name" value="CYCLIN_ScPCL1-like"/>
    <property type="match status" value="1"/>
</dbReference>
<dbReference type="EMBL" id="CAEFZW010000001">
    <property type="protein sequence ID" value="CAB4251983.1"/>
    <property type="molecule type" value="Genomic_DNA"/>
</dbReference>
<dbReference type="GO" id="GO:0000307">
    <property type="term" value="C:cyclin-dependent protein kinase holoenzyme complex"/>
    <property type="evidence" value="ECO:0007669"/>
    <property type="project" value="TreeGrafter"/>
</dbReference>
<dbReference type="GO" id="GO:0019901">
    <property type="term" value="F:protein kinase binding"/>
    <property type="evidence" value="ECO:0007669"/>
    <property type="project" value="InterPro"/>
</dbReference>
<dbReference type="GO" id="GO:0005634">
    <property type="term" value="C:nucleus"/>
    <property type="evidence" value="ECO:0007669"/>
    <property type="project" value="TreeGrafter"/>
</dbReference>
<dbReference type="PANTHER" id="PTHR15615:SF27">
    <property type="entry name" value="PHO85 CYCLIN CLG1"/>
    <property type="match status" value="1"/>
</dbReference>
<dbReference type="GeneID" id="64855097"/>
<dbReference type="AlphaFoldDB" id="A0A8H2VB20"/>